<protein>
    <submittedName>
        <fullName evidence="8">AA_TRNA_LIGASE_II domain-containing protein</fullName>
    </submittedName>
</protein>
<keyword evidence="5" id="KW-0030">Aminoacyl-tRNA synthetase</keyword>
<dbReference type="AlphaFoldDB" id="A0A1I7WC15"/>
<dbReference type="GO" id="GO:0005524">
    <property type="term" value="F:ATP binding"/>
    <property type="evidence" value="ECO:0007669"/>
    <property type="project" value="UniProtKB-KW"/>
</dbReference>
<dbReference type="SUPFAM" id="SSF55681">
    <property type="entry name" value="Class II aaRS and biotin synthetases"/>
    <property type="match status" value="1"/>
</dbReference>
<dbReference type="WBParaSite" id="Hba_02254">
    <property type="protein sequence ID" value="Hba_02254"/>
    <property type="gene ID" value="Hba_02254"/>
</dbReference>
<dbReference type="InterPro" id="IPR004365">
    <property type="entry name" value="NA-bd_OB_tRNA"/>
</dbReference>
<dbReference type="PANTHER" id="PTHR22594:SF34">
    <property type="entry name" value="ASPARAGINE--TRNA LIGASE, MITOCHONDRIAL-RELATED"/>
    <property type="match status" value="1"/>
</dbReference>
<evidence type="ECO:0000259" key="6">
    <source>
        <dbReference type="PROSITE" id="PS50862"/>
    </source>
</evidence>
<dbReference type="GO" id="GO:0003676">
    <property type="term" value="F:nucleic acid binding"/>
    <property type="evidence" value="ECO:0007669"/>
    <property type="project" value="InterPro"/>
</dbReference>
<dbReference type="InterPro" id="IPR045864">
    <property type="entry name" value="aa-tRNA-synth_II/BPL/LPL"/>
</dbReference>
<dbReference type="Gene3D" id="3.30.930.10">
    <property type="entry name" value="Bira Bifunctional Protein, Domain 2"/>
    <property type="match status" value="1"/>
</dbReference>
<dbReference type="Pfam" id="PF00152">
    <property type="entry name" value="tRNA-synt_2"/>
    <property type="match status" value="1"/>
</dbReference>
<dbReference type="InterPro" id="IPR004364">
    <property type="entry name" value="Aa-tRNA-synt_II"/>
</dbReference>
<proteinExistence type="predicted"/>
<dbReference type="GO" id="GO:0005739">
    <property type="term" value="C:mitochondrion"/>
    <property type="evidence" value="ECO:0007669"/>
    <property type="project" value="TreeGrafter"/>
</dbReference>
<dbReference type="InterPro" id="IPR012340">
    <property type="entry name" value="NA-bd_OB-fold"/>
</dbReference>
<dbReference type="Proteomes" id="UP000095283">
    <property type="component" value="Unplaced"/>
</dbReference>
<evidence type="ECO:0000313" key="8">
    <source>
        <dbReference type="WBParaSite" id="Hba_02254"/>
    </source>
</evidence>
<name>A0A1I7WC15_HETBA</name>
<evidence type="ECO:0000256" key="4">
    <source>
        <dbReference type="ARBA" id="ARBA00022917"/>
    </source>
</evidence>
<keyword evidence="4" id="KW-0648">Protein biosynthesis</keyword>
<dbReference type="CDD" id="cd04318">
    <property type="entry name" value="EcAsnRS_like_N"/>
    <property type="match status" value="1"/>
</dbReference>
<keyword evidence="2" id="KW-0547">Nucleotide-binding</keyword>
<keyword evidence="1" id="KW-0436">Ligase</keyword>
<dbReference type="GO" id="GO:0004816">
    <property type="term" value="F:asparagine-tRNA ligase activity"/>
    <property type="evidence" value="ECO:0007669"/>
    <property type="project" value="TreeGrafter"/>
</dbReference>
<evidence type="ECO:0000313" key="7">
    <source>
        <dbReference type="Proteomes" id="UP000095283"/>
    </source>
</evidence>
<dbReference type="Gene3D" id="2.40.50.140">
    <property type="entry name" value="Nucleic acid-binding proteins"/>
    <property type="match status" value="1"/>
</dbReference>
<dbReference type="InterPro" id="IPR006195">
    <property type="entry name" value="aa-tRNA-synth_II"/>
</dbReference>
<reference evidence="8" key="1">
    <citation type="submission" date="2016-11" db="UniProtKB">
        <authorList>
            <consortium name="WormBaseParasite"/>
        </authorList>
    </citation>
    <scope>IDENTIFICATION</scope>
</reference>
<dbReference type="GO" id="GO:0006421">
    <property type="term" value="P:asparaginyl-tRNA aminoacylation"/>
    <property type="evidence" value="ECO:0007669"/>
    <property type="project" value="TreeGrafter"/>
</dbReference>
<dbReference type="SUPFAM" id="SSF50249">
    <property type="entry name" value="Nucleic acid-binding proteins"/>
    <property type="match status" value="1"/>
</dbReference>
<feature type="domain" description="Aminoacyl-transfer RNA synthetases class-II family profile" evidence="6">
    <location>
        <begin position="170"/>
        <end position="402"/>
    </location>
</feature>
<sequence length="491" mass="56454">MLRHFYPRFSRWLSTCSQPFTVNELIKQTAPLDVHLNVSWLLKNWLFLKSLLDGYPLTNYIPLIQFQGWVQRSQKRGKVIFLHISDGLTPDTVQVVVSKDICASVPIGSAVSVYGHWKASAGSQQHMELVADKCKVEAFDVNARYDDLSPDQLRKNLHLRSRSSSFAALLRIRSRLILEIHKFFMERNYIHIDAPIITANDCEGAGETFSVAFYSHYIYIYYVTDRAMIIEAYLEFSLTIFISGISRVYTIGGGFRAEKQQSSNHLSEFRMLEVELAFCKVNICTITEDFVRHCILLVLEDISISRDFKTLGAFSSENHMRTLKSILTCSNIFPRLRYDEAVAILVKKKQNMTGNGLNKQNELFLVDYCKSPVFITNFPIHQKPFYMKHTADGQKTESFDLLCPIVGELAGGSVREPSADVLRLQGANIDWLVFTSFVFICLKNTYFVKVLGWTLSWQAYICGIWYWIRASFTSFVRSQKYQRYDSISSMV</sequence>
<dbReference type="PANTHER" id="PTHR22594">
    <property type="entry name" value="ASPARTYL/LYSYL-TRNA SYNTHETASE"/>
    <property type="match status" value="1"/>
</dbReference>
<evidence type="ECO:0000256" key="5">
    <source>
        <dbReference type="ARBA" id="ARBA00023146"/>
    </source>
</evidence>
<dbReference type="Pfam" id="PF01336">
    <property type="entry name" value="tRNA_anti-codon"/>
    <property type="match status" value="1"/>
</dbReference>
<organism evidence="7 8">
    <name type="scientific">Heterorhabditis bacteriophora</name>
    <name type="common">Entomopathogenic nematode worm</name>
    <dbReference type="NCBI Taxonomy" id="37862"/>
    <lineage>
        <taxon>Eukaryota</taxon>
        <taxon>Metazoa</taxon>
        <taxon>Ecdysozoa</taxon>
        <taxon>Nematoda</taxon>
        <taxon>Chromadorea</taxon>
        <taxon>Rhabditida</taxon>
        <taxon>Rhabditina</taxon>
        <taxon>Rhabditomorpha</taxon>
        <taxon>Strongyloidea</taxon>
        <taxon>Heterorhabditidae</taxon>
        <taxon>Heterorhabditis</taxon>
    </lineage>
</organism>
<accession>A0A1I7WC15</accession>
<evidence type="ECO:0000256" key="3">
    <source>
        <dbReference type="ARBA" id="ARBA00022840"/>
    </source>
</evidence>
<dbReference type="PROSITE" id="PS50862">
    <property type="entry name" value="AA_TRNA_LIGASE_II"/>
    <property type="match status" value="1"/>
</dbReference>
<keyword evidence="3" id="KW-0067">ATP-binding</keyword>
<keyword evidence="7" id="KW-1185">Reference proteome</keyword>
<evidence type="ECO:0000256" key="2">
    <source>
        <dbReference type="ARBA" id="ARBA00022741"/>
    </source>
</evidence>
<evidence type="ECO:0000256" key="1">
    <source>
        <dbReference type="ARBA" id="ARBA00022598"/>
    </source>
</evidence>